<dbReference type="AlphaFoldDB" id="A0A1T4WWJ0"/>
<evidence type="ECO:0000313" key="6">
    <source>
        <dbReference type="Proteomes" id="UP000189735"/>
    </source>
</evidence>
<dbReference type="Gene3D" id="3.30.530.20">
    <property type="match status" value="1"/>
</dbReference>
<dbReference type="Proteomes" id="UP000189735">
    <property type="component" value="Unassembled WGS sequence"/>
</dbReference>
<proteinExistence type="inferred from homology"/>
<evidence type="ECO:0000313" key="5">
    <source>
        <dbReference type="Proteomes" id="UP000032503"/>
    </source>
</evidence>
<dbReference type="InterPro" id="IPR013538">
    <property type="entry name" value="ASHA1/2-like_C"/>
</dbReference>
<reference evidence="4" key="3">
    <citation type="submission" date="2017-02" db="EMBL/GenBank/DDBJ databases">
        <authorList>
            <person name="Peterson S.W."/>
        </authorList>
    </citation>
    <scope>NUCLEOTIDE SEQUENCE [LARGE SCALE GENOMIC DNA]</scope>
    <source>
        <strain evidence="4">VKM Ac-2052</strain>
    </source>
</reference>
<evidence type="ECO:0000259" key="2">
    <source>
        <dbReference type="Pfam" id="PF08327"/>
    </source>
</evidence>
<dbReference type="EMBL" id="FUYG01000001">
    <property type="protein sequence ID" value="SKA81507.1"/>
    <property type="molecule type" value="Genomic_DNA"/>
</dbReference>
<keyword evidence="5" id="KW-1185">Reference proteome</keyword>
<evidence type="ECO:0000256" key="1">
    <source>
        <dbReference type="ARBA" id="ARBA00006817"/>
    </source>
</evidence>
<accession>A0A1T4WWJ0</accession>
<dbReference type="InterPro" id="IPR023393">
    <property type="entry name" value="START-like_dom_sf"/>
</dbReference>
<comment type="similarity">
    <text evidence="1">Belongs to the AHA1 family.</text>
</comment>
<dbReference type="Pfam" id="PF08327">
    <property type="entry name" value="AHSA1"/>
    <property type="match status" value="1"/>
</dbReference>
<organism evidence="4 6">
    <name type="scientific">Agreia bicolorata</name>
    <dbReference type="NCBI Taxonomy" id="110935"/>
    <lineage>
        <taxon>Bacteria</taxon>
        <taxon>Bacillati</taxon>
        <taxon>Actinomycetota</taxon>
        <taxon>Actinomycetes</taxon>
        <taxon>Micrococcales</taxon>
        <taxon>Microbacteriaceae</taxon>
        <taxon>Agreia</taxon>
    </lineage>
</organism>
<reference evidence="6" key="4">
    <citation type="submission" date="2017-02" db="EMBL/GenBank/DDBJ databases">
        <authorList>
            <person name="Varghese N."/>
            <person name="Submissions S."/>
        </authorList>
    </citation>
    <scope>NUCLEOTIDE SEQUENCE [LARGE SCALE GENOMIC DNA]</scope>
    <source>
        <strain evidence="6">VKM Ac-2052</strain>
    </source>
</reference>
<gene>
    <name evidence="4" type="ORF">SAMN06295879_0335</name>
    <name evidence="3" type="ORF">TZ00_13820</name>
</gene>
<evidence type="ECO:0000313" key="3">
    <source>
        <dbReference type="EMBL" id="KJC63607.1"/>
    </source>
</evidence>
<dbReference type="RefSeq" id="WP_044442546.1">
    <property type="nucleotide sequence ID" value="NZ_FUYG01000001.1"/>
</dbReference>
<dbReference type="SUPFAM" id="SSF55961">
    <property type="entry name" value="Bet v1-like"/>
    <property type="match status" value="1"/>
</dbReference>
<reference evidence="3" key="2">
    <citation type="submission" date="2015-02" db="EMBL/GenBank/DDBJ databases">
        <authorList>
            <person name="Vasilyev I.Y."/>
            <person name="Siniagina M.N."/>
            <person name="Malanin S.Y."/>
            <person name="Boulygina E.A."/>
            <person name="Grygoryeva T.V."/>
            <person name="Yarullina D.R."/>
            <person name="Ilinskaya O.N."/>
        </authorList>
    </citation>
    <scope>NUCLEOTIDE SEQUENCE</scope>
    <source>
        <strain evidence="3">VKM Ac-1804</strain>
    </source>
</reference>
<protein>
    <submittedName>
        <fullName evidence="4">Activator of Hsp90 ATPase homolog 1-like protein</fullName>
    </submittedName>
</protein>
<dbReference type="EMBL" id="JYFC01000006">
    <property type="protein sequence ID" value="KJC63607.1"/>
    <property type="molecule type" value="Genomic_DNA"/>
</dbReference>
<evidence type="ECO:0000313" key="4">
    <source>
        <dbReference type="EMBL" id="SKA81507.1"/>
    </source>
</evidence>
<name>A0A1T4WWJ0_9MICO</name>
<dbReference type="Proteomes" id="UP000032503">
    <property type="component" value="Unassembled WGS sequence"/>
</dbReference>
<feature type="domain" description="Activator of Hsp90 ATPase homologue 1/2-like C-terminal" evidence="2">
    <location>
        <begin position="27"/>
        <end position="133"/>
    </location>
</feature>
<sequence>MADFSRPNSSAGWDVGVRQTVPGSRKAVWAFLVGEGLPLWLGKTTKLPLVKGAAYETDDDITGRVLSVQPGVDLRVSWRPGEWNHDSTLQLSLKEADGATTISFHQQKLTSRDERKMMLGRWKGVASDLEKVLKRQAK</sequence>
<reference evidence="3 5" key="1">
    <citation type="journal article" date="2001" name="Int. J. Syst. Evol. Microbiol.">
        <title>Agreia bicolorata gen. nov., sp. nov., to accommodate actinobacteria isolated from narrow reed grass infected by the nematode Heteroanguina graminophila.</title>
        <authorList>
            <person name="Evtushenko L.I."/>
            <person name="Dorofeeva L.V."/>
            <person name="Dobrovolskaya T.G."/>
            <person name="Streshinskaya G.M."/>
            <person name="Subbotin S.A."/>
            <person name="Tiedje J.M."/>
        </authorList>
    </citation>
    <scope>NUCLEOTIDE SEQUENCE [LARGE SCALE GENOMIC DNA]</scope>
    <source>
        <strain evidence="3 5">VKM Ac-1804</strain>
    </source>
</reference>